<dbReference type="AlphaFoldDB" id="A0A0K0FV23"/>
<dbReference type="InterPro" id="IPR036208">
    <property type="entry name" value="VHL_sf"/>
</dbReference>
<reference evidence="2" key="2">
    <citation type="submission" date="2015-08" db="UniProtKB">
        <authorList>
            <consortium name="WormBaseParasite"/>
        </authorList>
    </citation>
    <scope>IDENTIFICATION</scope>
</reference>
<dbReference type="Gene3D" id="2.60.40.780">
    <property type="entry name" value="von Hippel-Lindau disease tumour suppressor, beta domain"/>
    <property type="match status" value="1"/>
</dbReference>
<dbReference type="WBParaSite" id="SVE_1618700.1">
    <property type="protein sequence ID" value="SVE_1618700.1"/>
    <property type="gene ID" value="SVE_1618700"/>
</dbReference>
<proteinExistence type="predicted"/>
<reference evidence="1" key="1">
    <citation type="submission" date="2014-07" db="EMBL/GenBank/DDBJ databases">
        <authorList>
            <person name="Martin A.A"/>
            <person name="De Silva N."/>
        </authorList>
    </citation>
    <scope>NUCLEOTIDE SEQUENCE</scope>
</reference>
<dbReference type="SUPFAM" id="SSF49468">
    <property type="entry name" value="VHL"/>
    <property type="match status" value="1"/>
</dbReference>
<dbReference type="InterPro" id="IPR037140">
    <property type="entry name" value="VHL_beta_dom_sf"/>
</dbReference>
<name>A0A0K0FV23_STRVS</name>
<evidence type="ECO:0000313" key="1">
    <source>
        <dbReference type="Proteomes" id="UP000035680"/>
    </source>
</evidence>
<evidence type="ECO:0000313" key="2">
    <source>
        <dbReference type="WBParaSite" id="SVE_1618700.1"/>
    </source>
</evidence>
<keyword evidence="1" id="KW-1185">Reference proteome</keyword>
<dbReference type="Proteomes" id="UP000035680">
    <property type="component" value="Unassembled WGS sequence"/>
</dbReference>
<organism evidence="1 2">
    <name type="scientific">Strongyloides venezuelensis</name>
    <name type="common">Threadworm</name>
    <dbReference type="NCBI Taxonomy" id="75913"/>
    <lineage>
        <taxon>Eukaryota</taxon>
        <taxon>Metazoa</taxon>
        <taxon>Ecdysozoa</taxon>
        <taxon>Nematoda</taxon>
        <taxon>Chromadorea</taxon>
        <taxon>Rhabditida</taxon>
        <taxon>Tylenchina</taxon>
        <taxon>Panagrolaimomorpha</taxon>
        <taxon>Strongyloidoidea</taxon>
        <taxon>Strongyloididae</taxon>
        <taxon>Strongyloides</taxon>
    </lineage>
</organism>
<accession>A0A0K0FV23</accession>
<protein>
    <submittedName>
        <fullName evidence="2">VHL domain-containing protein</fullName>
    </submittedName>
</protein>
<sequence length="154" mass="18611">MDSSSIEMKFFNKTETLIILYWIDYKGDYYDFCILKPKENIKIMSNIRNYWFSRELETGLFLNFLDRHSNIKHKHLLCSGSDVNNHETECQFQCIDIKECSKTLYDLALLSIFKNKLDFKINKYELPKFLMADIDEVRYFMEEHTKFCSDIMKF</sequence>